<keyword evidence="2" id="KW-1185">Reference proteome</keyword>
<proteinExistence type="predicted"/>
<accession>A0A4Y2FU47</accession>
<reference evidence="1 2" key="1">
    <citation type="journal article" date="2019" name="Sci. Rep.">
        <title>Orb-weaving spider Araneus ventricosus genome elucidates the spidroin gene catalogue.</title>
        <authorList>
            <person name="Kono N."/>
            <person name="Nakamura H."/>
            <person name="Ohtoshi R."/>
            <person name="Moran D.A.P."/>
            <person name="Shinohara A."/>
            <person name="Yoshida Y."/>
            <person name="Fujiwara M."/>
            <person name="Mori M."/>
            <person name="Tomita M."/>
            <person name="Arakawa K."/>
        </authorList>
    </citation>
    <scope>NUCLEOTIDE SEQUENCE [LARGE SCALE GENOMIC DNA]</scope>
</reference>
<dbReference type="Proteomes" id="UP000499080">
    <property type="component" value="Unassembled WGS sequence"/>
</dbReference>
<dbReference type="EMBL" id="BGPR01001047">
    <property type="protein sequence ID" value="GBM43898.1"/>
    <property type="molecule type" value="Genomic_DNA"/>
</dbReference>
<dbReference type="AlphaFoldDB" id="A0A4Y2FU47"/>
<protein>
    <submittedName>
        <fullName evidence="1">Uncharacterized protein</fullName>
    </submittedName>
</protein>
<gene>
    <name evidence="1" type="ORF">AVEN_247119_1</name>
</gene>
<dbReference type="OrthoDB" id="9996331at2759"/>
<name>A0A4Y2FU47_ARAVE</name>
<evidence type="ECO:0000313" key="2">
    <source>
        <dbReference type="Proteomes" id="UP000499080"/>
    </source>
</evidence>
<evidence type="ECO:0000313" key="1">
    <source>
        <dbReference type="EMBL" id="GBM43898.1"/>
    </source>
</evidence>
<comment type="caution">
    <text evidence="1">The sequence shown here is derived from an EMBL/GenBank/DDBJ whole genome shotgun (WGS) entry which is preliminary data.</text>
</comment>
<organism evidence="1 2">
    <name type="scientific">Araneus ventricosus</name>
    <name type="common">Orbweaver spider</name>
    <name type="synonym">Epeira ventricosa</name>
    <dbReference type="NCBI Taxonomy" id="182803"/>
    <lineage>
        <taxon>Eukaryota</taxon>
        <taxon>Metazoa</taxon>
        <taxon>Ecdysozoa</taxon>
        <taxon>Arthropoda</taxon>
        <taxon>Chelicerata</taxon>
        <taxon>Arachnida</taxon>
        <taxon>Araneae</taxon>
        <taxon>Araneomorphae</taxon>
        <taxon>Entelegynae</taxon>
        <taxon>Araneoidea</taxon>
        <taxon>Araneidae</taxon>
        <taxon>Araneus</taxon>
    </lineage>
</organism>
<sequence length="129" mass="14431">MAAKETETRVATGDADTYIVRSGSTLTSERYREEILDPHTRLYAGATVYDFIFMEHYVQPGRARPVDKYLEEVIEQPAGVVSPKLSRILSNKGDLPDRPPPKNCGKPRVLLILSSQNAAIRKGQEMQTI</sequence>